<dbReference type="EMBL" id="CABFNS010000932">
    <property type="protein sequence ID" value="VUC36679.1"/>
    <property type="molecule type" value="Genomic_DNA"/>
</dbReference>
<evidence type="ECO:0000256" key="1">
    <source>
        <dbReference type="SAM" id="MobiDB-lite"/>
    </source>
</evidence>
<reference evidence="3 4" key="1">
    <citation type="submission" date="2019-06" db="EMBL/GenBank/DDBJ databases">
        <authorList>
            <person name="Broberg M."/>
        </authorList>
    </citation>
    <scope>NUCLEOTIDE SEQUENCE [LARGE SCALE GENOMIC DNA]</scope>
</reference>
<comment type="caution">
    <text evidence="3">The sequence shown here is derived from an EMBL/GenBank/DDBJ whole genome shotgun (WGS) entry which is preliminary data.</text>
</comment>
<gene>
    <name evidence="3" type="ORF">CLO192961_LOCUS450745</name>
</gene>
<evidence type="ECO:0000313" key="4">
    <source>
        <dbReference type="Proteomes" id="UP000766486"/>
    </source>
</evidence>
<feature type="region of interest" description="Disordered" evidence="1">
    <location>
        <begin position="26"/>
        <end position="49"/>
    </location>
</feature>
<proteinExistence type="predicted"/>
<dbReference type="Proteomes" id="UP000766486">
    <property type="component" value="Unassembled WGS sequence"/>
</dbReference>
<organism evidence="3 4">
    <name type="scientific">Bionectria ochroleuca</name>
    <name type="common">Gliocladium roseum</name>
    <dbReference type="NCBI Taxonomy" id="29856"/>
    <lineage>
        <taxon>Eukaryota</taxon>
        <taxon>Fungi</taxon>
        <taxon>Dikarya</taxon>
        <taxon>Ascomycota</taxon>
        <taxon>Pezizomycotina</taxon>
        <taxon>Sordariomycetes</taxon>
        <taxon>Hypocreomycetidae</taxon>
        <taxon>Hypocreales</taxon>
        <taxon>Bionectriaceae</taxon>
        <taxon>Clonostachys</taxon>
    </lineage>
</organism>
<feature type="signal peptide" evidence="2">
    <location>
        <begin position="1"/>
        <end position="17"/>
    </location>
</feature>
<accession>A0ABY6UZ03</accession>
<evidence type="ECO:0000256" key="2">
    <source>
        <dbReference type="SAM" id="SignalP"/>
    </source>
</evidence>
<keyword evidence="2" id="KW-0732">Signal</keyword>
<protein>
    <submittedName>
        <fullName evidence="3">Uncharacterized protein</fullName>
    </submittedName>
</protein>
<sequence>MLFLPIWAALSATLVVAIPPISSEQVHLGDTGKTSSTEIGDGPFSHNNVTLGPVPKAEQIYETDDLDITPFPIIPNRHTYILVSGRLPSPRTSGIRDLEAALTKATLNITLSRVRSDGKIDDPGSEVMPLKAFRDNAGVGQLAIRHTNGTYVDYLPGTGDSEVLAEFTIPGMYVVTGQYKFDIVARLGDENNTCLVAFSHTQWLEGTWG</sequence>
<feature type="chain" id="PRO_5046015395" evidence="2">
    <location>
        <begin position="18"/>
        <end position="209"/>
    </location>
</feature>
<keyword evidence="4" id="KW-1185">Reference proteome</keyword>
<evidence type="ECO:0000313" key="3">
    <source>
        <dbReference type="EMBL" id="VUC36679.1"/>
    </source>
</evidence>
<name>A0ABY6UZ03_BIOOC</name>